<evidence type="ECO:0000313" key="1">
    <source>
        <dbReference type="EMBL" id="MPD04567.1"/>
    </source>
</evidence>
<sequence>MLSLCASEPHFLVPQCQCLNVLHLYTCPTVCVCPGRRVPHTSQRIECLPCMIILSHPSSATHHLDVSSIPVLPQPYPTLPRPTEPLLRPIHSRLFRAHTLIEAN</sequence>
<dbReference type="AlphaFoldDB" id="A0A5B7KD39"/>
<gene>
    <name evidence="1" type="ORF">E2C01_100261</name>
</gene>
<keyword evidence="2" id="KW-1185">Reference proteome</keyword>
<dbReference type="Proteomes" id="UP000324222">
    <property type="component" value="Unassembled WGS sequence"/>
</dbReference>
<organism evidence="1 2">
    <name type="scientific">Portunus trituberculatus</name>
    <name type="common">Swimming crab</name>
    <name type="synonym">Neptunus trituberculatus</name>
    <dbReference type="NCBI Taxonomy" id="210409"/>
    <lineage>
        <taxon>Eukaryota</taxon>
        <taxon>Metazoa</taxon>
        <taxon>Ecdysozoa</taxon>
        <taxon>Arthropoda</taxon>
        <taxon>Crustacea</taxon>
        <taxon>Multicrustacea</taxon>
        <taxon>Malacostraca</taxon>
        <taxon>Eumalacostraca</taxon>
        <taxon>Eucarida</taxon>
        <taxon>Decapoda</taxon>
        <taxon>Pleocyemata</taxon>
        <taxon>Brachyura</taxon>
        <taxon>Eubrachyura</taxon>
        <taxon>Portunoidea</taxon>
        <taxon>Portunidae</taxon>
        <taxon>Portuninae</taxon>
        <taxon>Portunus</taxon>
    </lineage>
</organism>
<name>A0A5B7KD39_PORTR</name>
<evidence type="ECO:0000313" key="2">
    <source>
        <dbReference type="Proteomes" id="UP000324222"/>
    </source>
</evidence>
<accession>A0A5B7KD39</accession>
<protein>
    <submittedName>
        <fullName evidence="1">Uncharacterized protein</fullName>
    </submittedName>
</protein>
<reference evidence="1 2" key="1">
    <citation type="submission" date="2019-05" db="EMBL/GenBank/DDBJ databases">
        <title>Another draft genome of Portunus trituberculatus and its Hox gene families provides insights of decapod evolution.</title>
        <authorList>
            <person name="Jeong J.-H."/>
            <person name="Song I."/>
            <person name="Kim S."/>
            <person name="Choi T."/>
            <person name="Kim D."/>
            <person name="Ryu S."/>
            <person name="Kim W."/>
        </authorList>
    </citation>
    <scope>NUCLEOTIDE SEQUENCE [LARGE SCALE GENOMIC DNA]</scope>
    <source>
        <tissue evidence="1">Muscle</tissue>
    </source>
</reference>
<proteinExistence type="predicted"/>
<dbReference type="EMBL" id="VSRR010141640">
    <property type="protein sequence ID" value="MPD04567.1"/>
    <property type="molecule type" value="Genomic_DNA"/>
</dbReference>
<comment type="caution">
    <text evidence="1">The sequence shown here is derived from an EMBL/GenBank/DDBJ whole genome shotgun (WGS) entry which is preliminary data.</text>
</comment>